<dbReference type="Gene3D" id="6.10.340.10">
    <property type="match status" value="1"/>
</dbReference>
<evidence type="ECO:0000256" key="7">
    <source>
        <dbReference type="ARBA" id="ARBA00022741"/>
    </source>
</evidence>
<keyword evidence="4" id="KW-1003">Cell membrane</keyword>
<feature type="transmembrane region" description="Helical" evidence="12">
    <location>
        <begin position="57"/>
        <end position="78"/>
    </location>
</feature>
<evidence type="ECO:0000259" key="13">
    <source>
        <dbReference type="PROSITE" id="PS50109"/>
    </source>
</evidence>
<keyword evidence="5" id="KW-0597">Phosphoprotein</keyword>
<accession>A0A1F2PMS3</accession>
<dbReference type="InterPro" id="IPR036890">
    <property type="entry name" value="HATPase_C_sf"/>
</dbReference>
<dbReference type="PANTHER" id="PTHR45528">
    <property type="entry name" value="SENSOR HISTIDINE KINASE CPXA"/>
    <property type="match status" value="1"/>
</dbReference>
<dbReference type="Gene3D" id="3.30.565.10">
    <property type="entry name" value="Histidine kinase-like ATPase, C-terminal domain"/>
    <property type="match status" value="1"/>
</dbReference>
<dbReference type="CDD" id="cd06225">
    <property type="entry name" value="HAMP"/>
    <property type="match status" value="1"/>
</dbReference>
<evidence type="ECO:0000256" key="2">
    <source>
        <dbReference type="ARBA" id="ARBA00004651"/>
    </source>
</evidence>
<dbReference type="STRING" id="52694.ACWI_01560"/>
<evidence type="ECO:0000256" key="5">
    <source>
        <dbReference type="ARBA" id="ARBA00022553"/>
    </source>
</evidence>
<dbReference type="InterPro" id="IPR036097">
    <property type="entry name" value="HisK_dim/P_sf"/>
</dbReference>
<dbReference type="GO" id="GO:0005886">
    <property type="term" value="C:plasma membrane"/>
    <property type="evidence" value="ECO:0007669"/>
    <property type="project" value="UniProtKB-SubCell"/>
</dbReference>
<dbReference type="EC" id="2.7.13.3" evidence="3"/>
<keyword evidence="8 14" id="KW-0418">Kinase</keyword>
<evidence type="ECO:0000256" key="3">
    <source>
        <dbReference type="ARBA" id="ARBA00012438"/>
    </source>
</evidence>
<evidence type="ECO:0000256" key="9">
    <source>
        <dbReference type="ARBA" id="ARBA00022840"/>
    </source>
</evidence>
<comment type="caution">
    <text evidence="14">The sequence shown here is derived from an EMBL/GenBank/DDBJ whole genome shotgun (WGS) entry which is preliminary data.</text>
</comment>
<dbReference type="SUPFAM" id="SSF55874">
    <property type="entry name" value="ATPase domain of HSP90 chaperone/DNA topoisomerase II/histidine kinase"/>
    <property type="match status" value="1"/>
</dbReference>
<dbReference type="RefSeq" id="WP_070369531.1">
    <property type="nucleotide sequence ID" value="NZ_LKEU01000010.1"/>
</dbReference>
<keyword evidence="11 12" id="KW-0472">Membrane</keyword>
<evidence type="ECO:0000313" key="14">
    <source>
        <dbReference type="EMBL" id="OFV72245.1"/>
    </source>
</evidence>
<dbReference type="InterPro" id="IPR050398">
    <property type="entry name" value="HssS/ArlS-like"/>
</dbReference>
<comment type="subcellular location">
    <subcellularLocation>
        <location evidence="2">Cell membrane</location>
        <topology evidence="2">Multi-pass membrane protein</topology>
    </subcellularLocation>
</comment>
<dbReference type="PANTHER" id="PTHR45528:SF1">
    <property type="entry name" value="SENSOR HISTIDINE KINASE CPXA"/>
    <property type="match status" value="1"/>
</dbReference>
<comment type="catalytic activity">
    <reaction evidence="1">
        <text>ATP + protein L-histidine = ADP + protein N-phospho-L-histidine.</text>
        <dbReference type="EC" id="2.7.13.3"/>
    </reaction>
</comment>
<dbReference type="Gene3D" id="1.10.287.130">
    <property type="match status" value="1"/>
</dbReference>
<keyword evidence="9" id="KW-0067">ATP-binding</keyword>
<evidence type="ECO:0000313" key="15">
    <source>
        <dbReference type="Proteomes" id="UP000176244"/>
    </source>
</evidence>
<evidence type="ECO:0000256" key="8">
    <source>
        <dbReference type="ARBA" id="ARBA00022777"/>
    </source>
</evidence>
<evidence type="ECO:0000256" key="10">
    <source>
        <dbReference type="ARBA" id="ARBA00023012"/>
    </source>
</evidence>
<proteinExistence type="predicted"/>
<sequence length="350" mass="39855">MKTNNPDQAQIKSSQPQHDEELVPVLIRYLSLTLISAAIISVLLILIPLPILEGNPLISILFIFIPNLLAFIIMSRLIRKKLSYLKTLQKGSERVATANFESYIPLQGNNELTDLANNINLIQDLYEAKSKAESLAKMENHHIITSVSNKIHAPLSGIIGYLERIQNPDEHDVSKKEAYLKIALKKAYQVINFIDDLFEHAFTDNGKGYYQFKVYNGKPLIHQLLSASTKALEEAGYEVIQENCIERDFSLWVDLEQLQRIFDYLTSNIIKYADPDKPIDFGLILNKNELCLILRNKTINNPAAVGKKIIDAEGSSLDSCRKIITRHQGRIDYYQLNQLFKVELILPIHQ</sequence>
<dbReference type="EMBL" id="LKEU01000010">
    <property type="protein sequence ID" value="OFV72245.1"/>
    <property type="molecule type" value="Genomic_DNA"/>
</dbReference>
<feature type="transmembrane region" description="Helical" evidence="12">
    <location>
        <begin position="29"/>
        <end position="51"/>
    </location>
</feature>
<evidence type="ECO:0000256" key="6">
    <source>
        <dbReference type="ARBA" id="ARBA00022679"/>
    </source>
</evidence>
<dbReference type="GO" id="GO:0000155">
    <property type="term" value="F:phosphorelay sensor kinase activity"/>
    <property type="evidence" value="ECO:0007669"/>
    <property type="project" value="InterPro"/>
</dbReference>
<dbReference type="InterPro" id="IPR005467">
    <property type="entry name" value="His_kinase_dom"/>
</dbReference>
<feature type="domain" description="Histidine kinase" evidence="13">
    <location>
        <begin position="146"/>
        <end position="350"/>
    </location>
</feature>
<keyword evidence="12" id="KW-0812">Transmembrane</keyword>
<dbReference type="GO" id="GO:0005524">
    <property type="term" value="F:ATP binding"/>
    <property type="evidence" value="ECO:0007669"/>
    <property type="project" value="UniProtKB-KW"/>
</dbReference>
<keyword evidence="7" id="KW-0547">Nucleotide-binding</keyword>
<protein>
    <recommendedName>
        <fullName evidence="3">histidine kinase</fullName>
        <ecNumber evidence="3">2.7.13.3</ecNumber>
    </recommendedName>
</protein>
<evidence type="ECO:0000256" key="1">
    <source>
        <dbReference type="ARBA" id="ARBA00000085"/>
    </source>
</evidence>
<organism evidence="14 15">
    <name type="scientific">Acetobacterium wieringae</name>
    <dbReference type="NCBI Taxonomy" id="52694"/>
    <lineage>
        <taxon>Bacteria</taxon>
        <taxon>Bacillati</taxon>
        <taxon>Bacillota</taxon>
        <taxon>Clostridia</taxon>
        <taxon>Eubacteriales</taxon>
        <taxon>Eubacteriaceae</taxon>
        <taxon>Acetobacterium</taxon>
    </lineage>
</organism>
<keyword evidence="6 14" id="KW-0808">Transferase</keyword>
<keyword evidence="12" id="KW-1133">Transmembrane helix</keyword>
<gene>
    <name evidence="14" type="primary">walK</name>
    <name evidence="14" type="ORF">ACWI_01560</name>
</gene>
<dbReference type="PROSITE" id="PS50109">
    <property type="entry name" value="HIS_KIN"/>
    <property type="match status" value="1"/>
</dbReference>
<evidence type="ECO:0000256" key="4">
    <source>
        <dbReference type="ARBA" id="ARBA00022475"/>
    </source>
</evidence>
<dbReference type="AlphaFoldDB" id="A0A1F2PMS3"/>
<evidence type="ECO:0000256" key="12">
    <source>
        <dbReference type="SAM" id="Phobius"/>
    </source>
</evidence>
<reference evidence="14 15" key="1">
    <citation type="submission" date="2015-09" db="EMBL/GenBank/DDBJ databases">
        <title>Genome sequence of Acetobacterium wieringae DSM 1911.</title>
        <authorList>
            <person name="Poehlein A."/>
            <person name="Bengelsdorf F.R."/>
            <person name="Schiel-Bengelsdorf B."/>
            <person name="Duerre P."/>
            <person name="Daniel R."/>
        </authorList>
    </citation>
    <scope>NUCLEOTIDE SEQUENCE [LARGE SCALE GENOMIC DNA]</scope>
    <source>
        <strain evidence="14 15">DSM 1911</strain>
    </source>
</reference>
<dbReference type="SUPFAM" id="SSF47384">
    <property type="entry name" value="Homodimeric domain of signal transducing histidine kinase"/>
    <property type="match status" value="1"/>
</dbReference>
<keyword evidence="10" id="KW-0902">Two-component regulatory system</keyword>
<evidence type="ECO:0000256" key="11">
    <source>
        <dbReference type="ARBA" id="ARBA00023136"/>
    </source>
</evidence>
<dbReference type="OrthoDB" id="9792991at2"/>
<name>A0A1F2PMS3_9FIRM</name>
<dbReference type="Proteomes" id="UP000176244">
    <property type="component" value="Unassembled WGS sequence"/>
</dbReference>